<proteinExistence type="predicted"/>
<gene>
    <name evidence="1" type="ORF">COU35_05100</name>
</gene>
<comment type="caution">
    <text evidence="1">The sequence shown here is derived from an EMBL/GenBank/DDBJ whole genome shotgun (WGS) entry which is preliminary data.</text>
</comment>
<dbReference type="EMBL" id="PFCB01000035">
    <property type="protein sequence ID" value="PIR73922.1"/>
    <property type="molecule type" value="Genomic_DNA"/>
</dbReference>
<evidence type="ECO:0000313" key="2">
    <source>
        <dbReference type="Proteomes" id="UP000230154"/>
    </source>
</evidence>
<reference evidence="2" key="1">
    <citation type="submission" date="2017-09" db="EMBL/GenBank/DDBJ databases">
        <title>Depth-based differentiation of microbial function through sediment-hosted aquifers and enrichment of novel symbionts in the deep terrestrial subsurface.</title>
        <authorList>
            <person name="Probst A.J."/>
            <person name="Ladd B."/>
            <person name="Jarett J.K."/>
            <person name="Geller-Mcgrath D.E."/>
            <person name="Sieber C.M.K."/>
            <person name="Emerson J.B."/>
            <person name="Anantharaman K."/>
            <person name="Thomas B.C."/>
            <person name="Malmstrom R."/>
            <person name="Stieglmeier M."/>
            <person name="Klingl A."/>
            <person name="Woyke T."/>
            <person name="Ryan C.M."/>
            <person name="Banfield J.F."/>
        </authorList>
    </citation>
    <scope>NUCLEOTIDE SEQUENCE [LARGE SCALE GENOMIC DNA]</scope>
</reference>
<dbReference type="AlphaFoldDB" id="A0A2H0TP53"/>
<name>A0A2H0TP53_9BACT</name>
<evidence type="ECO:0000313" key="1">
    <source>
        <dbReference type="EMBL" id="PIR73922.1"/>
    </source>
</evidence>
<dbReference type="Proteomes" id="UP000230154">
    <property type="component" value="Unassembled WGS sequence"/>
</dbReference>
<organism evidence="1 2">
    <name type="scientific">Candidatus Magasanikbacteria bacterium CG10_big_fil_rev_8_21_14_0_10_47_10</name>
    <dbReference type="NCBI Taxonomy" id="1974652"/>
    <lineage>
        <taxon>Bacteria</taxon>
        <taxon>Candidatus Magasanikiibacteriota</taxon>
    </lineage>
</organism>
<protein>
    <submittedName>
        <fullName evidence="1">Uncharacterized protein</fullName>
    </submittedName>
</protein>
<accession>A0A2H0TP53</accession>
<sequence>MDDERRRDQWFWKSVAELKQLVEEAGLGDRLRHFNDVLIGHETPDGYGDPVLTDVTIDGRTCDVYHTDKKPTDTYHRIFIHIKE</sequence>